<protein>
    <submittedName>
        <fullName evidence="1">Ribonucleotide reductase</fullName>
    </submittedName>
</protein>
<dbReference type="InterPro" id="IPR004465">
    <property type="entry name" value="RNR_NrdI"/>
</dbReference>
<dbReference type="RefSeq" id="WP_124977867.1">
    <property type="nucleotide sequence ID" value="NZ_BFFP01000038.1"/>
</dbReference>
<evidence type="ECO:0000313" key="2">
    <source>
        <dbReference type="Proteomes" id="UP000286848"/>
    </source>
</evidence>
<sequence length="127" mass="14626">MKIVYFSVTGQTRRFVKKLHLSDSYEIDPIDPEYEVGEPFVLIVPTYAKDITEPVTDFLYFGDNRQQLQGIAGSGNRNFAELFVFTAKDLAQEFQVPLLYSFEFNGTLKDVANFEKVVKEIESKNLR</sequence>
<accession>A0A401IVK0</accession>
<keyword evidence="2" id="KW-1185">Reference proteome</keyword>
<organism evidence="1 2">
    <name type="scientific">Ligilactobacillus salitolerans</name>
    <dbReference type="NCBI Taxonomy" id="1808352"/>
    <lineage>
        <taxon>Bacteria</taxon>
        <taxon>Bacillati</taxon>
        <taxon>Bacillota</taxon>
        <taxon>Bacilli</taxon>
        <taxon>Lactobacillales</taxon>
        <taxon>Lactobacillaceae</taxon>
        <taxon>Ligilactobacillus</taxon>
    </lineage>
</organism>
<dbReference type="OrthoDB" id="350535at2"/>
<dbReference type="SUPFAM" id="SSF52218">
    <property type="entry name" value="Flavoproteins"/>
    <property type="match status" value="1"/>
</dbReference>
<dbReference type="PIRSF" id="PIRSF005087">
    <property type="entry name" value="NrdI"/>
    <property type="match status" value="1"/>
</dbReference>
<name>A0A401IVK0_9LACO</name>
<dbReference type="Pfam" id="PF07972">
    <property type="entry name" value="Flavodoxin_NdrI"/>
    <property type="match status" value="1"/>
</dbReference>
<gene>
    <name evidence="1" type="primary">nrdI</name>
    <name evidence="1" type="ORF">LFYK43_19660</name>
</gene>
<comment type="caution">
    <text evidence="1">The sequence shown here is derived from an EMBL/GenBank/DDBJ whole genome shotgun (WGS) entry which is preliminary data.</text>
</comment>
<dbReference type="Proteomes" id="UP000286848">
    <property type="component" value="Unassembled WGS sequence"/>
</dbReference>
<proteinExistence type="predicted"/>
<reference evidence="1 2" key="1">
    <citation type="journal article" date="2019" name="Int. J. Syst. Evol. Microbiol.">
        <title>Lactobacillus salitolerans sp. nov., a novel lactic acid bacterium isolated from spent mushroom substrates.</title>
        <authorList>
            <person name="Tohno M."/>
            <person name="Tanizawa Y."/>
            <person name="Kojima Y."/>
            <person name="Sakamoto M."/>
            <person name="Nakamura Y."/>
            <person name="Ohkuma M."/>
            <person name="Kobayashi H."/>
        </authorList>
    </citation>
    <scope>NUCLEOTIDE SEQUENCE [LARGE SCALE GENOMIC DNA]</scope>
    <source>
        <strain evidence="1 2">YK43</strain>
    </source>
</reference>
<dbReference type="EMBL" id="BFFP01000038">
    <property type="protein sequence ID" value="GBG95507.1"/>
    <property type="molecule type" value="Genomic_DNA"/>
</dbReference>
<dbReference type="PANTHER" id="PTHR37297:SF1">
    <property type="entry name" value="PROTEIN NRDI"/>
    <property type="match status" value="1"/>
</dbReference>
<dbReference type="AlphaFoldDB" id="A0A401IVK0"/>
<dbReference type="NCBIfam" id="TIGR00333">
    <property type="entry name" value="nrdI"/>
    <property type="match status" value="1"/>
</dbReference>
<dbReference type="GO" id="GO:0010181">
    <property type="term" value="F:FMN binding"/>
    <property type="evidence" value="ECO:0007669"/>
    <property type="project" value="InterPro"/>
</dbReference>
<dbReference type="InterPro" id="IPR029039">
    <property type="entry name" value="Flavoprotein-like_sf"/>
</dbReference>
<evidence type="ECO:0000313" key="1">
    <source>
        <dbReference type="EMBL" id="GBG95507.1"/>
    </source>
</evidence>
<dbReference type="PANTHER" id="PTHR37297">
    <property type="entry name" value="PROTEIN NRDI"/>
    <property type="match status" value="1"/>
</dbReference>
<dbReference type="Gene3D" id="3.40.50.360">
    <property type="match status" value="1"/>
</dbReference>